<dbReference type="SUPFAM" id="SSF51735">
    <property type="entry name" value="NAD(P)-binding Rossmann-fold domains"/>
    <property type="match status" value="1"/>
</dbReference>
<sequence length="253" mass="28548">MTKKIVIIGAGWLGEALAQRCLSSGWQVQATHRRRGEQSHERQFVINEHGELEHDLDLTDAFWLCAMTPGSRNPNSNYLQSLEAALALYQTLHGRGFVLCSSSGIYPQQSGDYKESSELTLSSERQQRLFAAEQRVLQQGGRALRLGGLIGPKREPGRFVSGKALSSHGDDVVNMVHRDDVIDGILQLLSHYEQTQSVYNLVHPQHPTKQQYYRDHCKRLGNEPPTFTNQRPIKRRIDGSAIEQLGFSYQQPI</sequence>
<dbReference type="Gene3D" id="3.40.50.720">
    <property type="entry name" value="NAD(P)-binding Rossmann-like Domain"/>
    <property type="match status" value="1"/>
</dbReference>
<dbReference type="RefSeq" id="WP_138549112.1">
    <property type="nucleotide sequence ID" value="NZ_PNCG01000029.1"/>
</dbReference>
<evidence type="ECO:0000313" key="1">
    <source>
        <dbReference type="EMBL" id="TMP85443.1"/>
    </source>
</evidence>
<dbReference type="EMBL" id="PNCG01000029">
    <property type="protein sequence ID" value="TMP85443.1"/>
    <property type="molecule type" value="Genomic_DNA"/>
</dbReference>
<dbReference type="STRING" id="151081.TW72_13835"/>
<dbReference type="Proteomes" id="UP000305874">
    <property type="component" value="Unassembled WGS sequence"/>
</dbReference>
<accession>A0A5S3YZJ0</accession>
<name>A0A5S3YZJ0_9GAMM</name>
<organism evidence="1 2">
    <name type="scientific">Pseudoalteromonas ruthenica</name>
    <dbReference type="NCBI Taxonomy" id="151081"/>
    <lineage>
        <taxon>Bacteria</taxon>
        <taxon>Pseudomonadati</taxon>
        <taxon>Pseudomonadota</taxon>
        <taxon>Gammaproteobacteria</taxon>
        <taxon>Alteromonadales</taxon>
        <taxon>Pseudoalteromonadaceae</taxon>
        <taxon>Pseudoalteromonas</taxon>
    </lineage>
</organism>
<evidence type="ECO:0000313" key="2">
    <source>
        <dbReference type="Proteomes" id="UP000305874"/>
    </source>
</evidence>
<gene>
    <name evidence="1" type="ORF">CWC05_18595</name>
</gene>
<comment type="caution">
    <text evidence="1">The sequence shown here is derived from an EMBL/GenBank/DDBJ whole genome shotgun (WGS) entry which is preliminary data.</text>
</comment>
<reference evidence="2" key="2">
    <citation type="submission" date="2019-06" db="EMBL/GenBank/DDBJ databases">
        <title>Co-occurence of chitin degradation, pigmentation and bioactivity in marine Pseudoalteromonas.</title>
        <authorList>
            <person name="Sonnenschein E.C."/>
            <person name="Bech P.K."/>
        </authorList>
    </citation>
    <scope>NUCLEOTIDE SEQUENCE [LARGE SCALE GENOMIC DNA]</scope>
    <source>
        <strain evidence="2">S2897</strain>
    </source>
</reference>
<protein>
    <submittedName>
        <fullName evidence="1">NADP-binding protein</fullName>
    </submittedName>
</protein>
<dbReference type="PANTHER" id="PTHR40129">
    <property type="entry name" value="KETOPANTOATE REDUCTASE N-TERMINAL DOMAIN-CONTAINING PROTEIN"/>
    <property type="match status" value="1"/>
</dbReference>
<reference evidence="1 2" key="1">
    <citation type="submission" date="2017-12" db="EMBL/GenBank/DDBJ databases">
        <authorList>
            <person name="Paulsen S."/>
            <person name="Gram L.K."/>
        </authorList>
    </citation>
    <scope>NUCLEOTIDE SEQUENCE [LARGE SCALE GENOMIC DNA]</scope>
    <source>
        <strain evidence="1 2">S2897</strain>
    </source>
</reference>
<dbReference type="PANTHER" id="PTHR40129:SF2">
    <property type="entry name" value="KETOPANTOATE REDUCTASE N-TERMINAL DOMAIN-CONTAINING PROTEIN"/>
    <property type="match status" value="1"/>
</dbReference>
<proteinExistence type="predicted"/>
<dbReference type="AlphaFoldDB" id="A0A5S3YZJ0"/>
<dbReference type="InterPro" id="IPR036291">
    <property type="entry name" value="NAD(P)-bd_dom_sf"/>
</dbReference>